<evidence type="ECO:0000313" key="9">
    <source>
        <dbReference type="Proteomes" id="UP000184171"/>
    </source>
</evidence>
<gene>
    <name evidence="8" type="ORF">SAMN02745165_03563</name>
</gene>
<dbReference type="GO" id="GO:0015276">
    <property type="term" value="F:ligand-gated monoatomic ion channel activity"/>
    <property type="evidence" value="ECO:0007669"/>
    <property type="project" value="InterPro"/>
</dbReference>
<evidence type="ECO:0000259" key="7">
    <source>
        <dbReference type="SMART" id="SM00079"/>
    </source>
</evidence>
<protein>
    <submittedName>
        <fullName evidence="8">Polar amino acid transport system substrate-binding protein</fullName>
    </submittedName>
</protein>
<dbReference type="PROSITE" id="PS01039">
    <property type="entry name" value="SBP_BACTERIAL_3"/>
    <property type="match status" value="1"/>
</dbReference>
<dbReference type="PANTHER" id="PTHR35936:SF38">
    <property type="entry name" value="GLUTAMINE-BINDING PERIPLASMIC PROTEIN"/>
    <property type="match status" value="1"/>
</dbReference>
<feature type="domain" description="Ionotropic glutamate receptor C-terminal" evidence="7">
    <location>
        <begin position="35"/>
        <end position="258"/>
    </location>
</feature>
<comment type="similarity">
    <text evidence="2 4">Belongs to the bacterial solute-binding protein 3 family.</text>
</comment>
<dbReference type="InterPro" id="IPR001320">
    <property type="entry name" value="Iontro_rcpt_C"/>
</dbReference>
<evidence type="ECO:0000256" key="5">
    <source>
        <dbReference type="SAM" id="SignalP"/>
    </source>
</evidence>
<dbReference type="CDD" id="cd13629">
    <property type="entry name" value="PBP2_Dsm1740"/>
    <property type="match status" value="1"/>
</dbReference>
<keyword evidence="3 5" id="KW-0732">Signal</keyword>
<dbReference type="AlphaFoldDB" id="A0A1M6NB92"/>
<dbReference type="InterPro" id="IPR001638">
    <property type="entry name" value="Solute-binding_3/MltF_N"/>
</dbReference>
<dbReference type="RefSeq" id="WP_072910077.1">
    <property type="nucleotide sequence ID" value="NZ_FQZT01000026.1"/>
</dbReference>
<dbReference type="Gene3D" id="3.40.190.10">
    <property type="entry name" value="Periplasmic binding protein-like II"/>
    <property type="match status" value="2"/>
</dbReference>
<dbReference type="GO" id="GO:0030313">
    <property type="term" value="C:cell envelope"/>
    <property type="evidence" value="ECO:0007669"/>
    <property type="project" value="UniProtKB-SubCell"/>
</dbReference>
<feature type="chain" id="PRO_5012748384" evidence="5">
    <location>
        <begin position="25"/>
        <end position="267"/>
    </location>
</feature>
<evidence type="ECO:0000313" key="8">
    <source>
        <dbReference type="EMBL" id="SHJ92927.1"/>
    </source>
</evidence>
<evidence type="ECO:0000256" key="3">
    <source>
        <dbReference type="ARBA" id="ARBA00022729"/>
    </source>
</evidence>
<dbReference type="SMART" id="SM00079">
    <property type="entry name" value="PBPe"/>
    <property type="match status" value="1"/>
</dbReference>
<feature type="signal peptide" evidence="5">
    <location>
        <begin position="1"/>
        <end position="24"/>
    </location>
</feature>
<evidence type="ECO:0000259" key="6">
    <source>
        <dbReference type="SMART" id="SM00062"/>
    </source>
</evidence>
<dbReference type="InterPro" id="IPR018313">
    <property type="entry name" value="SBP_3_CS"/>
</dbReference>
<dbReference type="OrthoDB" id="6192933at2"/>
<proteinExistence type="inferred from homology"/>
<comment type="subcellular location">
    <subcellularLocation>
        <location evidence="1">Cell envelope</location>
    </subcellularLocation>
</comment>
<dbReference type="EMBL" id="FQZT01000026">
    <property type="protein sequence ID" value="SHJ92927.1"/>
    <property type="molecule type" value="Genomic_DNA"/>
</dbReference>
<dbReference type="Proteomes" id="UP000184171">
    <property type="component" value="Unassembled WGS sequence"/>
</dbReference>
<organism evidence="8 9">
    <name type="scientific">Malonomonas rubra DSM 5091</name>
    <dbReference type="NCBI Taxonomy" id="1122189"/>
    <lineage>
        <taxon>Bacteria</taxon>
        <taxon>Pseudomonadati</taxon>
        <taxon>Thermodesulfobacteriota</taxon>
        <taxon>Desulfuromonadia</taxon>
        <taxon>Desulfuromonadales</taxon>
        <taxon>Geopsychrobacteraceae</taxon>
        <taxon>Malonomonas</taxon>
    </lineage>
</organism>
<evidence type="ECO:0000256" key="2">
    <source>
        <dbReference type="ARBA" id="ARBA00010333"/>
    </source>
</evidence>
<reference evidence="8 9" key="1">
    <citation type="submission" date="2016-11" db="EMBL/GenBank/DDBJ databases">
        <authorList>
            <person name="Jaros S."/>
            <person name="Januszkiewicz K."/>
            <person name="Wedrychowicz H."/>
        </authorList>
    </citation>
    <scope>NUCLEOTIDE SEQUENCE [LARGE SCALE GENOMIC DNA]</scope>
    <source>
        <strain evidence="8 9">DSM 5091</strain>
    </source>
</reference>
<evidence type="ECO:0000256" key="1">
    <source>
        <dbReference type="ARBA" id="ARBA00004196"/>
    </source>
</evidence>
<sequence length="267" mass="30120">MKKMKLMIALLLALCVVLPSVAMADTLDEILERGSLRVGMEPGYMPFEMTNAKGEIIGFDVDMMKRAAKAMGVKLELVSTAWDGIIPGLLTKKYDIIASGMTLTQERNLKVSFADPYIVIGQSIMIKKSLAGEIKSYKDLNNPKYKVASKLGTTGEQATKRMIPKCTYISFETEQEGVMDLVNGKIDAFVYDLPYMELAYKQKGEGKLVLLSQPFTYEPLAWAIRHDNPNFLNWLNNFMAQVKNDGTYDKIYGKWIQDDSWLKQVQN</sequence>
<name>A0A1M6NB92_MALRU</name>
<dbReference type="SUPFAM" id="SSF53850">
    <property type="entry name" value="Periplasmic binding protein-like II"/>
    <property type="match status" value="1"/>
</dbReference>
<dbReference type="SMART" id="SM00062">
    <property type="entry name" value="PBPb"/>
    <property type="match status" value="1"/>
</dbReference>
<dbReference type="PANTHER" id="PTHR35936">
    <property type="entry name" value="MEMBRANE-BOUND LYTIC MUREIN TRANSGLYCOSYLASE F"/>
    <property type="match status" value="1"/>
</dbReference>
<dbReference type="GO" id="GO:0016020">
    <property type="term" value="C:membrane"/>
    <property type="evidence" value="ECO:0007669"/>
    <property type="project" value="InterPro"/>
</dbReference>
<feature type="domain" description="Solute-binding protein family 3/N-terminal" evidence="6">
    <location>
        <begin position="35"/>
        <end position="259"/>
    </location>
</feature>
<dbReference type="STRING" id="1122189.SAMN02745165_03563"/>
<dbReference type="Pfam" id="PF00497">
    <property type="entry name" value="SBP_bac_3"/>
    <property type="match status" value="1"/>
</dbReference>
<keyword evidence="9" id="KW-1185">Reference proteome</keyword>
<accession>A0A1M6NB92</accession>
<evidence type="ECO:0000256" key="4">
    <source>
        <dbReference type="RuleBase" id="RU003744"/>
    </source>
</evidence>